<accession>A0ACB8UT38</accession>
<sequence>MASSRFFILSNPRSTSNLFIRILNLKEQPNVAKHEQNGYFFLKASFLAKSLGTSEKNIREWTETERSAMRQAYQDAFNDMEEYLCEAENNGKIAVVKEHCYMVLDPAFRSKFHFGLDGATENGWTLDLPAKYGGNPIKSEGNITLLPDAFLDTWNPIILIRHPALMFPSFCRAMSDLFHINFKNLDISLKRELNLALSLTCARVIYDWYAKRLGKIDGGKYQGESWPIVVDSDDVINRPELMIKLADMIGLDRDSLQFTWEKEQTENNGHPISTAREIMLSTLLSSTGIISSRAATDIDIDIEANKWREEFGEEAGKYLEDCVKAAMPDYEFLKDKRLK</sequence>
<gene>
    <name evidence="1" type="ORF">LOY88_005669</name>
</gene>
<dbReference type="EMBL" id="JALBCA010000106">
    <property type="protein sequence ID" value="KAI2382838.1"/>
    <property type="molecule type" value="Genomic_DNA"/>
</dbReference>
<organism evidence="1">
    <name type="scientific">Ophidiomyces ophidiicola</name>
    <dbReference type="NCBI Taxonomy" id="1387563"/>
    <lineage>
        <taxon>Eukaryota</taxon>
        <taxon>Fungi</taxon>
        <taxon>Dikarya</taxon>
        <taxon>Ascomycota</taxon>
        <taxon>Pezizomycotina</taxon>
        <taxon>Eurotiomycetes</taxon>
        <taxon>Eurotiomycetidae</taxon>
        <taxon>Onygenales</taxon>
        <taxon>Onygenaceae</taxon>
        <taxon>Ophidiomyces</taxon>
    </lineage>
</organism>
<evidence type="ECO:0000313" key="1">
    <source>
        <dbReference type="EMBL" id="KAI2382838.1"/>
    </source>
</evidence>
<proteinExistence type="predicted"/>
<comment type="caution">
    <text evidence="1">The sequence shown here is derived from an EMBL/GenBank/DDBJ whole genome shotgun (WGS) entry which is preliminary data.</text>
</comment>
<name>A0ACB8UT38_9EURO</name>
<protein>
    <submittedName>
        <fullName evidence="1">Uncharacterized protein</fullName>
    </submittedName>
</protein>
<reference evidence="1" key="1">
    <citation type="journal article" date="2022" name="bioRxiv">
        <title>Population genetic analysis of Ophidiomyces ophidiicola, the causative agent of snake fungal disease, indicates recent introductions to the USA.</title>
        <authorList>
            <person name="Ladner J.T."/>
            <person name="Palmer J.M."/>
            <person name="Ettinger C.L."/>
            <person name="Stajich J.E."/>
            <person name="Farrell T.M."/>
            <person name="Glorioso B.M."/>
            <person name="Lawson B."/>
            <person name="Price S.J."/>
            <person name="Stengle A.G."/>
            <person name="Grear D.A."/>
            <person name="Lorch J.M."/>
        </authorList>
    </citation>
    <scope>NUCLEOTIDE SEQUENCE</scope>
    <source>
        <strain evidence="1">NWHC 24266-5</strain>
    </source>
</reference>